<dbReference type="PANTHER" id="PTHR21047:SF2">
    <property type="entry name" value="THYMIDINE DIPHOSPHO-4-KETO-RHAMNOSE 3,5-EPIMERASE"/>
    <property type="match status" value="1"/>
</dbReference>
<dbReference type="InterPro" id="IPR014710">
    <property type="entry name" value="RmlC-like_jellyroll"/>
</dbReference>
<reference evidence="3" key="1">
    <citation type="journal article" date="2019" name="Int. J. Syst. Evol. Microbiol.">
        <title>The Global Catalogue of Microorganisms (GCM) 10K type strain sequencing project: providing services to taxonomists for standard genome sequencing and annotation.</title>
        <authorList>
            <consortium name="The Broad Institute Genomics Platform"/>
            <consortium name="The Broad Institute Genome Sequencing Center for Infectious Disease"/>
            <person name="Wu L."/>
            <person name="Ma J."/>
        </authorList>
    </citation>
    <scope>NUCLEOTIDE SEQUENCE [LARGE SCALE GENOMIC DNA]</scope>
    <source>
        <strain evidence="3">CGMCC 1.3240</strain>
    </source>
</reference>
<proteinExistence type="inferred from homology"/>
<comment type="function">
    <text evidence="1">Catalyzes the epimerization of the C3' and C5'positions of dTDP-6-deoxy-D-xylo-4-hexulose, forming dTDP-6-deoxy-L-lyxo-4-hexulose.</text>
</comment>
<accession>A0ABW0VZD0</accession>
<dbReference type="EC" id="5.1.3.13" evidence="1"/>
<comment type="subunit">
    <text evidence="1">Homodimer.</text>
</comment>
<dbReference type="GO" id="GO:0008830">
    <property type="term" value="F:dTDP-4-dehydrorhamnose 3,5-epimerase activity"/>
    <property type="evidence" value="ECO:0007669"/>
    <property type="project" value="UniProtKB-EC"/>
</dbReference>
<dbReference type="InterPro" id="IPR000888">
    <property type="entry name" value="RmlC-like"/>
</dbReference>
<evidence type="ECO:0000256" key="1">
    <source>
        <dbReference type="RuleBase" id="RU364069"/>
    </source>
</evidence>
<dbReference type="Pfam" id="PF00908">
    <property type="entry name" value="dTDP_sugar_isom"/>
    <property type="match status" value="1"/>
</dbReference>
<name>A0ABW0VZD0_9BACL</name>
<comment type="similarity">
    <text evidence="1">Belongs to the dTDP-4-dehydrorhamnose 3,5-epimerase family.</text>
</comment>
<dbReference type="EMBL" id="JBHSOW010000042">
    <property type="protein sequence ID" value="MFC5649856.1"/>
    <property type="molecule type" value="Genomic_DNA"/>
</dbReference>
<comment type="caution">
    <text evidence="2">The sequence shown here is derived from an EMBL/GenBank/DDBJ whole genome shotgun (WGS) entry which is preliminary data.</text>
</comment>
<dbReference type="Proteomes" id="UP001596047">
    <property type="component" value="Unassembled WGS sequence"/>
</dbReference>
<dbReference type="Gene3D" id="2.60.120.10">
    <property type="entry name" value="Jelly Rolls"/>
    <property type="match status" value="1"/>
</dbReference>
<organism evidence="2 3">
    <name type="scientific">Paenibacillus solisilvae</name>
    <dbReference type="NCBI Taxonomy" id="2486751"/>
    <lineage>
        <taxon>Bacteria</taxon>
        <taxon>Bacillati</taxon>
        <taxon>Bacillota</taxon>
        <taxon>Bacilli</taxon>
        <taxon>Bacillales</taxon>
        <taxon>Paenibacillaceae</taxon>
        <taxon>Paenibacillus</taxon>
    </lineage>
</organism>
<comment type="catalytic activity">
    <reaction evidence="1">
        <text>dTDP-4-dehydro-6-deoxy-alpha-D-glucose = dTDP-4-dehydro-beta-L-rhamnose</text>
        <dbReference type="Rhea" id="RHEA:16969"/>
        <dbReference type="ChEBI" id="CHEBI:57649"/>
        <dbReference type="ChEBI" id="CHEBI:62830"/>
        <dbReference type="EC" id="5.1.3.13"/>
    </reaction>
</comment>
<sequence>MIIETDVFGDNRGFFTESYNKKKFHEARITHEFIQDNQSYSAEAGTVRGLHYQLDPMAQTKLVRAVSGAIYDVVVDIRKGSSTYGQWIGVIISESNKRQILVPQGFAHGFCTITPHTQVLYKVDQIYSKEHDRGILWSDPLLGIDWPTTNVILSEKDKIHPCLQDAENIISI</sequence>
<evidence type="ECO:0000313" key="3">
    <source>
        <dbReference type="Proteomes" id="UP001596047"/>
    </source>
</evidence>
<dbReference type="PANTHER" id="PTHR21047">
    <property type="entry name" value="DTDP-6-DEOXY-D-GLUCOSE-3,5 EPIMERASE"/>
    <property type="match status" value="1"/>
</dbReference>
<dbReference type="NCBIfam" id="TIGR01221">
    <property type="entry name" value="rmlC"/>
    <property type="match status" value="1"/>
</dbReference>
<dbReference type="InterPro" id="IPR011051">
    <property type="entry name" value="RmlC_Cupin_sf"/>
</dbReference>
<dbReference type="RefSeq" id="WP_379188401.1">
    <property type="nucleotide sequence ID" value="NZ_JBHSOW010000042.1"/>
</dbReference>
<protein>
    <recommendedName>
        <fullName evidence="1">dTDP-4-dehydrorhamnose 3,5-epimerase</fullName>
        <ecNumber evidence="1">5.1.3.13</ecNumber>
    </recommendedName>
    <alternativeName>
        <fullName evidence="1">Thymidine diphospho-4-keto-rhamnose 3,5-epimerase</fullName>
    </alternativeName>
</protein>
<keyword evidence="3" id="KW-1185">Reference proteome</keyword>
<evidence type="ECO:0000313" key="2">
    <source>
        <dbReference type="EMBL" id="MFC5649856.1"/>
    </source>
</evidence>
<comment type="pathway">
    <text evidence="1">Carbohydrate biosynthesis; dTDP-L-rhamnose biosynthesis.</text>
</comment>
<gene>
    <name evidence="2" type="primary">rfbC</name>
    <name evidence="2" type="ORF">ACFPYJ_12125</name>
</gene>
<dbReference type="CDD" id="cd00438">
    <property type="entry name" value="cupin_RmlC"/>
    <property type="match status" value="1"/>
</dbReference>
<dbReference type="SUPFAM" id="SSF51182">
    <property type="entry name" value="RmlC-like cupins"/>
    <property type="match status" value="1"/>
</dbReference>
<keyword evidence="1 2" id="KW-0413">Isomerase</keyword>